<evidence type="ECO:0000313" key="2">
    <source>
        <dbReference type="Proteomes" id="UP000192656"/>
    </source>
</evidence>
<dbReference type="STRING" id="937218.SAMN06297251_10145"/>
<dbReference type="RefSeq" id="WP_084407800.1">
    <property type="nucleotide sequence ID" value="NZ_FWXR01000001.1"/>
</dbReference>
<dbReference type="OrthoDB" id="7358956at2"/>
<dbReference type="EMBL" id="FWXR01000001">
    <property type="protein sequence ID" value="SMC32528.1"/>
    <property type="molecule type" value="Genomic_DNA"/>
</dbReference>
<keyword evidence="2" id="KW-1185">Reference proteome</keyword>
<evidence type="ECO:0000313" key="1">
    <source>
        <dbReference type="EMBL" id="SMC32528.1"/>
    </source>
</evidence>
<reference evidence="1 2" key="1">
    <citation type="submission" date="2017-04" db="EMBL/GenBank/DDBJ databases">
        <authorList>
            <person name="Afonso C.L."/>
            <person name="Miller P.J."/>
            <person name="Scott M.A."/>
            <person name="Spackman E."/>
            <person name="Goraichik I."/>
            <person name="Dimitrov K.M."/>
            <person name="Suarez D.L."/>
            <person name="Swayne D.E."/>
        </authorList>
    </citation>
    <scope>NUCLEOTIDE SEQUENCE [LARGE SCALE GENOMIC DNA]</scope>
    <source>
        <strain evidence="1 2">CGMCC 1.10972</strain>
    </source>
</reference>
<name>A0A1W1Y9U5_9HYPH</name>
<organism evidence="1 2">
    <name type="scientific">Fulvimarina manganoxydans</name>
    <dbReference type="NCBI Taxonomy" id="937218"/>
    <lineage>
        <taxon>Bacteria</taxon>
        <taxon>Pseudomonadati</taxon>
        <taxon>Pseudomonadota</taxon>
        <taxon>Alphaproteobacteria</taxon>
        <taxon>Hyphomicrobiales</taxon>
        <taxon>Aurantimonadaceae</taxon>
        <taxon>Fulvimarina</taxon>
    </lineage>
</organism>
<dbReference type="AlphaFoldDB" id="A0A1W1Y9U5"/>
<protein>
    <submittedName>
        <fullName evidence="1">Uncharacterized protein</fullName>
    </submittedName>
</protein>
<proteinExistence type="predicted"/>
<sequence>MFTRLNEGKRAGEFIVWEVDPRWTRGKIEVTAPADKPVQPGTVVQDPNDPDVAAGVTIYEVNRGRTKVTSIIKSGPAIVNENLLTFPIVTGDVAATDALRATLIADLETKDIRVEPEGGNEIVL</sequence>
<dbReference type="Proteomes" id="UP000192656">
    <property type="component" value="Unassembled WGS sequence"/>
</dbReference>
<accession>A0A1W1Y9U5</accession>
<gene>
    <name evidence="1" type="ORF">SAMN06297251_10145</name>
</gene>